<dbReference type="AlphaFoldDB" id="D4VD69"/>
<organism evidence="1 2">
    <name type="scientific">Phocaeicola vulgatus PC510</name>
    <dbReference type="NCBI Taxonomy" id="702446"/>
    <lineage>
        <taxon>Bacteria</taxon>
        <taxon>Pseudomonadati</taxon>
        <taxon>Bacteroidota</taxon>
        <taxon>Bacteroidia</taxon>
        <taxon>Bacteroidales</taxon>
        <taxon>Bacteroidaceae</taxon>
        <taxon>Phocaeicola</taxon>
    </lineage>
</organism>
<gene>
    <name evidence="1" type="ORF">CUU_0555</name>
</gene>
<protein>
    <submittedName>
        <fullName evidence="1">Uncharacterized protein</fullName>
    </submittedName>
</protein>
<dbReference type="EMBL" id="ADKO01000109">
    <property type="protein sequence ID" value="EFG16372.1"/>
    <property type="molecule type" value="Genomic_DNA"/>
</dbReference>
<evidence type="ECO:0000313" key="2">
    <source>
        <dbReference type="Proteomes" id="UP000004563"/>
    </source>
</evidence>
<sequence>MLDFSPVCALGACPRSSPPAYAADPTGGRASCPAAICTGSAVACGSPATFSA</sequence>
<evidence type="ECO:0000313" key="1">
    <source>
        <dbReference type="EMBL" id="EFG16372.1"/>
    </source>
</evidence>
<comment type="caution">
    <text evidence="1">The sequence shown here is derived from an EMBL/GenBank/DDBJ whole genome shotgun (WGS) entry which is preliminary data.</text>
</comment>
<dbReference type="Proteomes" id="UP000004563">
    <property type="component" value="Unassembled WGS sequence"/>
</dbReference>
<name>D4VD69_PHOVU</name>
<accession>D4VD69</accession>
<reference evidence="1 2" key="1">
    <citation type="journal article" date="2011" name="J. Bacteriol.">
        <title>Draft genome sequence of Bacteroides vulgatus PC510, a strain isolated from human feces.</title>
        <authorList>
            <person name="Cuiv P.O."/>
            <person name="Klaassens E.S."/>
            <person name="Durkin A.S."/>
            <person name="Harkins D.M."/>
            <person name="Foster L."/>
            <person name="McCorrison J."/>
            <person name="Torralba M."/>
            <person name="Nelson K.E."/>
            <person name="Morrison M."/>
        </authorList>
    </citation>
    <scope>NUCLEOTIDE SEQUENCE [LARGE SCALE GENOMIC DNA]</scope>
    <source>
        <strain evidence="1 2">PC510</strain>
    </source>
</reference>
<proteinExistence type="predicted"/>